<protein>
    <submittedName>
        <fullName evidence="2">Uncharacterized protein</fullName>
    </submittedName>
</protein>
<keyword evidence="1" id="KW-0812">Transmembrane</keyword>
<keyword evidence="1" id="KW-0472">Membrane</keyword>
<feature type="transmembrane region" description="Helical" evidence="1">
    <location>
        <begin position="42"/>
        <end position="68"/>
    </location>
</feature>
<evidence type="ECO:0000256" key="1">
    <source>
        <dbReference type="SAM" id="Phobius"/>
    </source>
</evidence>
<dbReference type="AlphaFoldDB" id="A0A3N4K6E8"/>
<evidence type="ECO:0000313" key="3">
    <source>
        <dbReference type="Proteomes" id="UP000276215"/>
    </source>
</evidence>
<dbReference type="Proteomes" id="UP000276215">
    <property type="component" value="Unassembled WGS sequence"/>
</dbReference>
<proteinExistence type="predicted"/>
<evidence type="ECO:0000313" key="2">
    <source>
        <dbReference type="EMBL" id="RPB04001.1"/>
    </source>
</evidence>
<accession>A0A3N4K6E8</accession>
<dbReference type="OrthoDB" id="10609851at2759"/>
<keyword evidence="1" id="KW-1133">Transmembrane helix</keyword>
<name>A0A3N4K6E8_9PEZI</name>
<dbReference type="EMBL" id="ML120360">
    <property type="protein sequence ID" value="RPB04001.1"/>
    <property type="molecule type" value="Genomic_DNA"/>
</dbReference>
<organism evidence="2 3">
    <name type="scientific">Choiromyces venosus 120613-1</name>
    <dbReference type="NCBI Taxonomy" id="1336337"/>
    <lineage>
        <taxon>Eukaryota</taxon>
        <taxon>Fungi</taxon>
        <taxon>Dikarya</taxon>
        <taxon>Ascomycota</taxon>
        <taxon>Pezizomycotina</taxon>
        <taxon>Pezizomycetes</taxon>
        <taxon>Pezizales</taxon>
        <taxon>Tuberaceae</taxon>
        <taxon>Choiromyces</taxon>
    </lineage>
</organism>
<keyword evidence="3" id="KW-1185">Reference proteome</keyword>
<sequence>MSSKTPLQSGSEGNEPIPTASTISLLFSHTRSRRHEQQKQEYAACCFLLVNLSVLILLIPTATVHFTWFPYLSFFYQLTSSLSLISPHSIFQSINQNSLYLADYILGSTSSRHLVLILTSYLYLSPLLPLLLSSSPLIVCAHPSFPSGLLPALLICFMHLSFVERHQALQHPSSSSTSILPPH</sequence>
<reference evidence="2 3" key="1">
    <citation type="journal article" date="2018" name="Nat. Ecol. Evol.">
        <title>Pezizomycetes genomes reveal the molecular basis of ectomycorrhizal truffle lifestyle.</title>
        <authorList>
            <person name="Murat C."/>
            <person name="Payen T."/>
            <person name="Noel B."/>
            <person name="Kuo A."/>
            <person name="Morin E."/>
            <person name="Chen J."/>
            <person name="Kohler A."/>
            <person name="Krizsan K."/>
            <person name="Balestrini R."/>
            <person name="Da Silva C."/>
            <person name="Montanini B."/>
            <person name="Hainaut M."/>
            <person name="Levati E."/>
            <person name="Barry K.W."/>
            <person name="Belfiori B."/>
            <person name="Cichocki N."/>
            <person name="Clum A."/>
            <person name="Dockter R.B."/>
            <person name="Fauchery L."/>
            <person name="Guy J."/>
            <person name="Iotti M."/>
            <person name="Le Tacon F."/>
            <person name="Lindquist E.A."/>
            <person name="Lipzen A."/>
            <person name="Malagnac F."/>
            <person name="Mello A."/>
            <person name="Molinier V."/>
            <person name="Miyauchi S."/>
            <person name="Poulain J."/>
            <person name="Riccioni C."/>
            <person name="Rubini A."/>
            <person name="Sitrit Y."/>
            <person name="Splivallo R."/>
            <person name="Traeger S."/>
            <person name="Wang M."/>
            <person name="Zifcakova L."/>
            <person name="Wipf D."/>
            <person name="Zambonelli A."/>
            <person name="Paolocci F."/>
            <person name="Nowrousian M."/>
            <person name="Ottonello S."/>
            <person name="Baldrian P."/>
            <person name="Spatafora J.W."/>
            <person name="Henrissat B."/>
            <person name="Nagy L.G."/>
            <person name="Aury J.M."/>
            <person name="Wincker P."/>
            <person name="Grigoriev I.V."/>
            <person name="Bonfante P."/>
            <person name="Martin F.M."/>
        </authorList>
    </citation>
    <scope>NUCLEOTIDE SEQUENCE [LARGE SCALE GENOMIC DNA]</scope>
    <source>
        <strain evidence="2 3">120613-1</strain>
    </source>
</reference>
<gene>
    <name evidence="2" type="ORF">L873DRAFT_42847</name>
</gene>